<accession>A0A2T4PV24</accession>
<dbReference type="Gene3D" id="3.40.50.10090">
    <property type="match status" value="2"/>
</dbReference>
<dbReference type="InterPro" id="IPR036108">
    <property type="entry name" value="4pyrrol_syn_uPrphyn_synt_sf"/>
</dbReference>
<comment type="caution">
    <text evidence="11">The sequence shown here is derived from an EMBL/GenBank/DDBJ whole genome shotgun (WGS) entry which is preliminary data.</text>
</comment>
<evidence type="ECO:0000256" key="9">
    <source>
        <dbReference type="RuleBase" id="RU366031"/>
    </source>
</evidence>
<dbReference type="EMBL" id="PZFK01000006">
    <property type="protein sequence ID" value="PTI30292.1"/>
    <property type="molecule type" value="Genomic_DNA"/>
</dbReference>
<dbReference type="EC" id="4.2.1.75" evidence="3 9"/>
<dbReference type="InterPro" id="IPR003754">
    <property type="entry name" value="4pyrrol_synth_uPrphyn_synth"/>
</dbReference>
<organism evidence="11 12">
    <name type="scientific">Mammaliicoccus vitulinus</name>
    <dbReference type="NCBI Taxonomy" id="71237"/>
    <lineage>
        <taxon>Bacteria</taxon>
        <taxon>Bacillati</taxon>
        <taxon>Bacillota</taxon>
        <taxon>Bacilli</taxon>
        <taxon>Bacillales</taxon>
        <taxon>Staphylococcaceae</taxon>
        <taxon>Mammaliicoccus</taxon>
    </lineage>
</organism>
<evidence type="ECO:0000256" key="2">
    <source>
        <dbReference type="ARBA" id="ARBA00008133"/>
    </source>
</evidence>
<evidence type="ECO:0000256" key="1">
    <source>
        <dbReference type="ARBA" id="ARBA00004772"/>
    </source>
</evidence>
<dbReference type="InterPro" id="IPR039793">
    <property type="entry name" value="UROS/Hem4"/>
</dbReference>
<evidence type="ECO:0000256" key="4">
    <source>
        <dbReference type="ARBA" id="ARBA00023239"/>
    </source>
</evidence>
<dbReference type="PANTHER" id="PTHR38042:SF1">
    <property type="entry name" value="UROPORPHYRINOGEN-III SYNTHASE, CHLOROPLASTIC"/>
    <property type="match status" value="1"/>
</dbReference>
<dbReference type="GO" id="GO:0006782">
    <property type="term" value="P:protoporphyrinogen IX biosynthetic process"/>
    <property type="evidence" value="ECO:0007669"/>
    <property type="project" value="UniProtKB-UniRule"/>
</dbReference>
<protein>
    <recommendedName>
        <fullName evidence="7 9">Uroporphyrinogen-III synthase</fullName>
        <ecNumber evidence="3 9">4.2.1.75</ecNumber>
    </recommendedName>
</protein>
<dbReference type="OrthoDB" id="9815856at2"/>
<evidence type="ECO:0000313" key="11">
    <source>
        <dbReference type="EMBL" id="PTI30292.1"/>
    </source>
</evidence>
<keyword evidence="4 9" id="KW-0456">Lyase</keyword>
<reference evidence="11 12" key="1">
    <citation type="journal article" date="2016" name="Front. Microbiol.">
        <title>Comprehensive Phylogenetic Analysis of Bovine Non-aureus Staphylococci Species Based on Whole-Genome Sequencing.</title>
        <authorList>
            <person name="Naushad S."/>
            <person name="Barkema H.W."/>
            <person name="Luby C."/>
            <person name="Condas L.A."/>
            <person name="Nobrega D.B."/>
            <person name="Carson D.A."/>
            <person name="De Buck J."/>
        </authorList>
    </citation>
    <scope>NUCLEOTIDE SEQUENCE [LARGE SCALE GENOMIC DNA]</scope>
    <source>
        <strain evidence="11 12">SNUC 2204</strain>
    </source>
</reference>
<dbReference type="Proteomes" id="UP000241209">
    <property type="component" value="Unassembled WGS sequence"/>
</dbReference>
<dbReference type="Pfam" id="PF02602">
    <property type="entry name" value="HEM4"/>
    <property type="match status" value="1"/>
</dbReference>
<comment type="similarity">
    <text evidence="2 9">Belongs to the uroporphyrinogen-III synthase family.</text>
</comment>
<keyword evidence="5 9" id="KW-0627">Porphyrin biosynthesis</keyword>
<evidence type="ECO:0000256" key="3">
    <source>
        <dbReference type="ARBA" id="ARBA00013109"/>
    </source>
</evidence>
<evidence type="ECO:0000259" key="10">
    <source>
        <dbReference type="Pfam" id="PF02602"/>
    </source>
</evidence>
<name>A0A2T4PV24_9STAP</name>
<evidence type="ECO:0000256" key="8">
    <source>
        <dbReference type="ARBA" id="ARBA00048617"/>
    </source>
</evidence>
<dbReference type="PANTHER" id="PTHR38042">
    <property type="entry name" value="UROPORPHYRINOGEN-III SYNTHASE, CHLOROPLASTIC"/>
    <property type="match status" value="1"/>
</dbReference>
<comment type="pathway">
    <text evidence="1 9">Porphyrin-containing compound metabolism; protoporphyrin-IX biosynthesis; coproporphyrinogen-III from 5-aminolevulinate: step 3/4.</text>
</comment>
<evidence type="ECO:0000256" key="6">
    <source>
        <dbReference type="ARBA" id="ARBA00037589"/>
    </source>
</evidence>
<comment type="catalytic activity">
    <reaction evidence="8 9">
        <text>hydroxymethylbilane = uroporphyrinogen III + H2O</text>
        <dbReference type="Rhea" id="RHEA:18965"/>
        <dbReference type="ChEBI" id="CHEBI:15377"/>
        <dbReference type="ChEBI" id="CHEBI:57308"/>
        <dbReference type="ChEBI" id="CHEBI:57845"/>
        <dbReference type="EC" id="4.2.1.75"/>
    </reaction>
</comment>
<dbReference type="SUPFAM" id="SSF69618">
    <property type="entry name" value="HemD-like"/>
    <property type="match status" value="1"/>
</dbReference>
<dbReference type="GeneID" id="64116630"/>
<dbReference type="AlphaFoldDB" id="A0A2T4PV24"/>
<comment type="function">
    <text evidence="6 9">Catalyzes cyclization of the linear tetrapyrrole, hydroxymethylbilane, to the macrocyclic uroporphyrinogen III.</text>
</comment>
<dbReference type="RefSeq" id="WP_107536683.1">
    <property type="nucleotide sequence ID" value="NZ_BMDF01000001.1"/>
</dbReference>
<evidence type="ECO:0000256" key="5">
    <source>
        <dbReference type="ARBA" id="ARBA00023244"/>
    </source>
</evidence>
<feature type="domain" description="Tetrapyrrole biosynthesis uroporphyrinogen III synthase" evidence="10">
    <location>
        <begin position="13"/>
        <end position="218"/>
    </location>
</feature>
<dbReference type="GO" id="GO:0006780">
    <property type="term" value="P:uroporphyrinogen III biosynthetic process"/>
    <property type="evidence" value="ECO:0007669"/>
    <property type="project" value="UniProtKB-UniRule"/>
</dbReference>
<dbReference type="UniPathway" id="UPA00251">
    <property type="reaction ID" value="UER00320"/>
</dbReference>
<dbReference type="STRING" id="1167632.GCA_000286335_00167"/>
<dbReference type="GO" id="GO:0004852">
    <property type="term" value="F:uroporphyrinogen-III synthase activity"/>
    <property type="evidence" value="ECO:0007669"/>
    <property type="project" value="UniProtKB-UniRule"/>
</dbReference>
<proteinExistence type="inferred from homology"/>
<evidence type="ECO:0000256" key="7">
    <source>
        <dbReference type="ARBA" id="ARBA00040167"/>
    </source>
</evidence>
<evidence type="ECO:0000313" key="12">
    <source>
        <dbReference type="Proteomes" id="UP000241209"/>
    </source>
</evidence>
<sequence>MKPIIVVTSTRTVQREDVEIRHYPFIDIVPIQFEQSCLKPHYDWLIFTSVNAIKIFEPYLASIRVNHIAVIGSKTKKMAEKLNITVDTMPESYTQEGLIDEFKNKLYNQSVLIPCSKLARDKLTTQLSEWSNQVQRLHIYEPVTNTENVNKVHELIKNNEVTHVTFSSSSAVSSYFDKHKVINDAVKVYAIGEITQRKLNTYHQPSKIASEYTLEGMINTILKEVEL</sequence>
<dbReference type="CDD" id="cd06578">
    <property type="entry name" value="HemD"/>
    <property type="match status" value="1"/>
</dbReference>
<gene>
    <name evidence="11" type="ORF">BU072_03845</name>
</gene>